<dbReference type="EMBL" id="PJQM01000070">
    <property type="protein sequence ID" value="RCI06882.1"/>
    <property type="molecule type" value="Genomic_DNA"/>
</dbReference>
<dbReference type="GO" id="GO:0005829">
    <property type="term" value="C:cytosol"/>
    <property type="evidence" value="ECO:0007669"/>
    <property type="project" value="TreeGrafter"/>
</dbReference>
<dbReference type="InterPro" id="IPR003754">
    <property type="entry name" value="4pyrrol_synth_uPrphyn_synth"/>
</dbReference>
<feature type="domain" description="Tetrapyrrole biosynthesis uroporphyrinogen III synthase" evidence="1">
    <location>
        <begin position="19"/>
        <end position="246"/>
    </location>
</feature>
<dbReference type="CDD" id="cd06578">
    <property type="entry name" value="HemD"/>
    <property type="match status" value="1"/>
</dbReference>
<dbReference type="PANTHER" id="PTHR12390:SF0">
    <property type="entry name" value="UROPORPHYRINOGEN-III SYNTHASE"/>
    <property type="match status" value="1"/>
</dbReference>
<dbReference type="InterPro" id="IPR039793">
    <property type="entry name" value="UROS/Hem4"/>
</dbReference>
<protein>
    <recommendedName>
        <fullName evidence="1">Tetrapyrrole biosynthesis uroporphyrinogen III synthase domain-containing protein</fullName>
    </recommendedName>
</protein>
<accession>A0A367KYC4</accession>
<dbReference type="AlphaFoldDB" id="A0A367KYC4"/>
<comment type="caution">
    <text evidence="2">The sequence shown here is derived from an EMBL/GenBank/DDBJ whole genome shotgun (WGS) entry which is preliminary data.</text>
</comment>
<proteinExistence type="predicted"/>
<dbReference type="PANTHER" id="PTHR12390">
    <property type="entry name" value="UROPORPHYRINOGEN III SYNTHASE"/>
    <property type="match status" value="1"/>
</dbReference>
<dbReference type="SUPFAM" id="SSF69618">
    <property type="entry name" value="HemD-like"/>
    <property type="match status" value="1"/>
</dbReference>
<dbReference type="OrthoDB" id="5595751at2759"/>
<dbReference type="Pfam" id="PF02602">
    <property type="entry name" value="HEM4"/>
    <property type="match status" value="1"/>
</dbReference>
<evidence type="ECO:0000259" key="1">
    <source>
        <dbReference type="Pfam" id="PF02602"/>
    </source>
</evidence>
<dbReference type="InterPro" id="IPR036108">
    <property type="entry name" value="4pyrrol_syn_uPrphyn_synt_sf"/>
</dbReference>
<evidence type="ECO:0000313" key="3">
    <source>
        <dbReference type="Proteomes" id="UP000253551"/>
    </source>
</evidence>
<reference evidence="2 3" key="1">
    <citation type="journal article" date="2018" name="G3 (Bethesda)">
        <title>Phylogenetic and Phylogenomic Definition of Rhizopus Species.</title>
        <authorList>
            <person name="Gryganskyi A.P."/>
            <person name="Golan J."/>
            <person name="Dolatabadi S."/>
            <person name="Mondo S."/>
            <person name="Robb S."/>
            <person name="Idnurm A."/>
            <person name="Muszewska A."/>
            <person name="Steczkiewicz K."/>
            <person name="Masonjones S."/>
            <person name="Liao H.L."/>
            <person name="Gajdeczka M.T."/>
            <person name="Anike F."/>
            <person name="Vuek A."/>
            <person name="Anishchenko I.M."/>
            <person name="Voigt K."/>
            <person name="de Hoog G.S."/>
            <person name="Smith M.E."/>
            <person name="Heitman J."/>
            <person name="Vilgalys R."/>
            <person name="Stajich J.E."/>
        </authorList>
    </citation>
    <scope>NUCLEOTIDE SEQUENCE [LARGE SCALE GENOMIC DNA]</scope>
    <source>
        <strain evidence="2 3">LSU 92-RS-03</strain>
    </source>
</reference>
<evidence type="ECO:0000313" key="2">
    <source>
        <dbReference type="EMBL" id="RCI06882.1"/>
    </source>
</evidence>
<keyword evidence="3" id="KW-1185">Reference proteome</keyword>
<dbReference type="Gene3D" id="3.40.50.10090">
    <property type="match status" value="2"/>
</dbReference>
<gene>
    <name evidence="2" type="ORF">CU098_013676</name>
</gene>
<dbReference type="GO" id="GO:0004852">
    <property type="term" value="F:uroporphyrinogen-III synthase activity"/>
    <property type="evidence" value="ECO:0007669"/>
    <property type="project" value="InterPro"/>
</dbReference>
<dbReference type="Proteomes" id="UP000253551">
    <property type="component" value="Unassembled WGS sequence"/>
</dbReference>
<dbReference type="GO" id="GO:0006782">
    <property type="term" value="P:protoporphyrinogen IX biosynthetic process"/>
    <property type="evidence" value="ECO:0007669"/>
    <property type="project" value="UniProtKB-UniPathway"/>
</dbReference>
<sequence>MEKKRVILFKKSDDAYRNLFEKQYKPDFIPVLDHALDNVEALAIILSQGPQDCKGLILTSQRSVEAINQAYNICRMTDKTHEEWNTLPIYIVGPKTADVLAQSPLFQSHDHRHWVIAPRASELIKDLLNSSHYLFLAGDKRRDLIPEALHEAHIPFHEVQTYATCPHPELKNRMKHLDYHEGEWLVFFSPSGIKFIKDASPDSMSTLFGGLFRIAAIGPTTADFITKDLNFQVDVVADKPDAEHLFDAMVQFDTNQ</sequence>
<dbReference type="UniPathway" id="UPA00251">
    <property type="reaction ID" value="UER00320"/>
</dbReference>
<dbReference type="STRING" id="4846.A0A367KYC4"/>
<dbReference type="GO" id="GO:0006780">
    <property type="term" value="P:uroporphyrinogen III biosynthetic process"/>
    <property type="evidence" value="ECO:0007669"/>
    <property type="project" value="InterPro"/>
</dbReference>
<name>A0A367KYC4_RHIST</name>
<organism evidence="2 3">
    <name type="scientific">Rhizopus stolonifer</name>
    <name type="common">Rhizopus nigricans</name>
    <dbReference type="NCBI Taxonomy" id="4846"/>
    <lineage>
        <taxon>Eukaryota</taxon>
        <taxon>Fungi</taxon>
        <taxon>Fungi incertae sedis</taxon>
        <taxon>Mucoromycota</taxon>
        <taxon>Mucoromycotina</taxon>
        <taxon>Mucoromycetes</taxon>
        <taxon>Mucorales</taxon>
        <taxon>Mucorineae</taxon>
        <taxon>Rhizopodaceae</taxon>
        <taxon>Rhizopus</taxon>
    </lineage>
</organism>